<accession>A0ABR3U0K0</accession>
<name>A0ABR3U0K0_9PEZI</name>
<organism evidence="5 6">
    <name type="scientific">Diplodia intermedia</name>
    <dbReference type="NCBI Taxonomy" id="856260"/>
    <lineage>
        <taxon>Eukaryota</taxon>
        <taxon>Fungi</taxon>
        <taxon>Dikarya</taxon>
        <taxon>Ascomycota</taxon>
        <taxon>Pezizomycotina</taxon>
        <taxon>Dothideomycetes</taxon>
        <taxon>Dothideomycetes incertae sedis</taxon>
        <taxon>Botryosphaeriales</taxon>
        <taxon>Botryosphaeriaceae</taxon>
        <taxon>Diplodia</taxon>
    </lineage>
</organism>
<comment type="caution">
    <text evidence="5">The sequence shown here is derived from an EMBL/GenBank/DDBJ whole genome shotgun (WGS) entry which is preliminary data.</text>
</comment>
<dbReference type="PROSITE" id="PS50088">
    <property type="entry name" value="ANK_REPEAT"/>
    <property type="match status" value="2"/>
</dbReference>
<evidence type="ECO:0000313" key="5">
    <source>
        <dbReference type="EMBL" id="KAL1648412.1"/>
    </source>
</evidence>
<gene>
    <name evidence="5" type="ORF">SLS58_002165</name>
</gene>
<evidence type="ECO:0000256" key="2">
    <source>
        <dbReference type="ARBA" id="ARBA00023043"/>
    </source>
</evidence>
<evidence type="ECO:0000256" key="1">
    <source>
        <dbReference type="ARBA" id="ARBA00022737"/>
    </source>
</evidence>
<feature type="repeat" description="ANK" evidence="3">
    <location>
        <begin position="324"/>
        <end position="356"/>
    </location>
</feature>
<keyword evidence="1" id="KW-0677">Repeat</keyword>
<evidence type="ECO:0000313" key="6">
    <source>
        <dbReference type="Proteomes" id="UP001521184"/>
    </source>
</evidence>
<feature type="region of interest" description="Disordered" evidence="4">
    <location>
        <begin position="1"/>
        <end position="130"/>
    </location>
</feature>
<dbReference type="PANTHER" id="PTHR24198:SF165">
    <property type="entry name" value="ANKYRIN REPEAT-CONTAINING PROTEIN-RELATED"/>
    <property type="match status" value="1"/>
</dbReference>
<feature type="compositionally biased region" description="Basic and acidic residues" evidence="4">
    <location>
        <begin position="1"/>
        <end position="30"/>
    </location>
</feature>
<sequence>MTVEEIPRDLPDHEDLDKGRKSRHAEKQATVEDVEDATETKLKPQQQQGLSETGFGSGPSASVSPSMEPLEDKEGVSSAPGLRVSPKSTKARARSQKKEKKQASQSSKTKEAPKAANQEPALTKRVPKPAESPTLFMEEARKAGQHAKSIATSQMSSGTKQALAGYNINRLLERYCARGSARAVRTLLEQKCNPGTAAKPRRDPLLNAIRGASARHSKVVRLLLDYGVDVHIVAPRHYNKTPLHLAIENKPNDGYVNMVHDMVFARVDPNAKDRNGECALEKIFKGGGRLEKHRLDALALLLLSEADGGGGGTRVDVNMRVPATRDTPLHLAVRRRSPMAAAMLLHRGADVNAANASGMTPLLSAALTWRHSGGASSSSSSAPPATMAPDDEQMLDLLTSQPGVRLDGFAGTQRRTALHHAVVAGLPLAVEILLEKKADPRQPDADGKDAMALVGLGREETAEDVVIRRLLRDVLGE</sequence>
<dbReference type="InterPro" id="IPR036770">
    <property type="entry name" value="Ankyrin_rpt-contain_sf"/>
</dbReference>
<dbReference type="Pfam" id="PF00023">
    <property type="entry name" value="Ank"/>
    <property type="match status" value="2"/>
</dbReference>
<evidence type="ECO:0008006" key="7">
    <source>
        <dbReference type="Google" id="ProtNLM"/>
    </source>
</evidence>
<keyword evidence="2 3" id="KW-0040">ANK repeat</keyword>
<reference evidence="5 6" key="1">
    <citation type="journal article" date="2023" name="Plant Dis.">
        <title>First Report of Diplodia intermedia Causing Canker and Dieback Diseases on Apple Trees in Canada.</title>
        <authorList>
            <person name="Ellouze W."/>
            <person name="Ilyukhin E."/>
            <person name="Sulman M."/>
            <person name="Ali S."/>
        </authorList>
    </citation>
    <scope>NUCLEOTIDE SEQUENCE [LARGE SCALE GENOMIC DNA]</scope>
    <source>
        <strain evidence="5 6">M45-28</strain>
    </source>
</reference>
<protein>
    <recommendedName>
        <fullName evidence="7">Ankyrin repeat protein</fullName>
    </recommendedName>
</protein>
<evidence type="ECO:0000256" key="3">
    <source>
        <dbReference type="PROSITE-ProRule" id="PRU00023"/>
    </source>
</evidence>
<dbReference type="PROSITE" id="PS50297">
    <property type="entry name" value="ANK_REP_REGION"/>
    <property type="match status" value="1"/>
</dbReference>
<feature type="compositionally biased region" description="Basic residues" evidence="4">
    <location>
        <begin position="89"/>
        <end position="100"/>
    </location>
</feature>
<dbReference type="Gene3D" id="1.25.40.20">
    <property type="entry name" value="Ankyrin repeat-containing domain"/>
    <property type="match status" value="2"/>
</dbReference>
<keyword evidence="6" id="KW-1185">Reference proteome</keyword>
<dbReference type="SUPFAM" id="SSF48403">
    <property type="entry name" value="Ankyrin repeat"/>
    <property type="match status" value="1"/>
</dbReference>
<dbReference type="InterPro" id="IPR002110">
    <property type="entry name" value="Ankyrin_rpt"/>
</dbReference>
<dbReference type="EMBL" id="JAKEKT020000009">
    <property type="protein sequence ID" value="KAL1648412.1"/>
    <property type="molecule type" value="Genomic_DNA"/>
</dbReference>
<dbReference type="Proteomes" id="UP001521184">
    <property type="component" value="Unassembled WGS sequence"/>
</dbReference>
<feature type="repeat" description="ANK" evidence="3">
    <location>
        <begin position="413"/>
        <end position="445"/>
    </location>
</feature>
<evidence type="ECO:0000256" key="4">
    <source>
        <dbReference type="SAM" id="MobiDB-lite"/>
    </source>
</evidence>
<dbReference type="Pfam" id="PF12796">
    <property type="entry name" value="Ank_2"/>
    <property type="match status" value="1"/>
</dbReference>
<dbReference type="SMART" id="SM00248">
    <property type="entry name" value="ANK"/>
    <property type="match status" value="5"/>
</dbReference>
<dbReference type="PANTHER" id="PTHR24198">
    <property type="entry name" value="ANKYRIN REPEAT AND PROTEIN KINASE DOMAIN-CONTAINING PROTEIN"/>
    <property type="match status" value="1"/>
</dbReference>
<proteinExistence type="predicted"/>